<dbReference type="GO" id="GO:0050660">
    <property type="term" value="F:flavin adenine dinucleotide binding"/>
    <property type="evidence" value="ECO:0007669"/>
    <property type="project" value="TreeGrafter"/>
</dbReference>
<dbReference type="InterPro" id="IPR012001">
    <property type="entry name" value="Thiamin_PyroP_enz_TPP-bd_dom"/>
</dbReference>
<comment type="similarity">
    <text evidence="1 3">Belongs to the TPP enzyme family.</text>
</comment>
<dbReference type="SUPFAM" id="SSF52518">
    <property type="entry name" value="Thiamin diphosphate-binding fold (THDP-binding)"/>
    <property type="match status" value="2"/>
</dbReference>
<evidence type="ECO:0000259" key="6">
    <source>
        <dbReference type="Pfam" id="PF02776"/>
    </source>
</evidence>
<reference evidence="7" key="1">
    <citation type="submission" date="2015-02" db="EMBL/GenBank/DDBJ databases">
        <title>Genome Assembly of Bacillaceae bacterium MTCC 8252.</title>
        <authorList>
            <person name="Verma A."/>
            <person name="Khatri I."/>
            <person name="Mual P."/>
            <person name="Subramanian S."/>
            <person name="Krishnamurthi S."/>
        </authorList>
    </citation>
    <scope>NUCLEOTIDE SEQUENCE [LARGE SCALE GENOMIC DNA]</scope>
    <source>
        <strain evidence="7">MTCC 8252</strain>
    </source>
</reference>
<evidence type="ECO:0000256" key="2">
    <source>
        <dbReference type="ARBA" id="ARBA00023052"/>
    </source>
</evidence>
<dbReference type="Pfam" id="PF00205">
    <property type="entry name" value="TPP_enzyme_M"/>
    <property type="match status" value="1"/>
</dbReference>
<dbReference type="InterPro" id="IPR045229">
    <property type="entry name" value="TPP_enz"/>
</dbReference>
<comment type="caution">
    <text evidence="7">The sequence shown here is derived from an EMBL/GenBank/DDBJ whole genome shotgun (WGS) entry which is preliminary data.</text>
</comment>
<dbReference type="STRING" id="1221996.QY95_02957"/>
<dbReference type="Gene3D" id="3.40.50.970">
    <property type="match status" value="2"/>
</dbReference>
<dbReference type="SUPFAM" id="SSF52467">
    <property type="entry name" value="DHS-like NAD/FAD-binding domain"/>
    <property type="match status" value="1"/>
</dbReference>
<proteinExistence type="inferred from homology"/>
<keyword evidence="2 3" id="KW-0786">Thiamine pyrophosphate</keyword>
<accession>A0A0F5HUF3</accession>
<name>A0A0F5HUF3_BACTR</name>
<sequence length="569" mass="62899">MFFLAKKWKRRRETNKDQPHGRRCEEMKVAELLVKCLENEGVEYIFGVPGEENLDVMDALLESNIEFVVTRHETGAAFMAGIYGKLTGKPGVCLATLGPGATNLLTGVATANMDHQPVIAITGQAGLDRQHKISHQYYDLVSIYEPATKWNTQIKKGDIVPEVVRKAFRVATQEKQGAVHIDLPEDVAAMEVKGTPLNLTDHTMSEASERVIKDAADVIQQAKKPLILAGDGIARGKAAENLRLMAEKASIPVVHSFMGKGAMPWDHDLSLLTAGLSGDDYITCGFAQSDLIIAVGFDMAEYPPKNWNPDGRTPILHIDTREAETDGHYPVKLNVIGNLNDNLEELAHALPKTERDNQWVLSVREKALKELTEYENDQGFPMKPQKIISDLRAVLNEEDIVISDVGAHKMWLARMYHTYQPDTCLISNGLASMGVAVPAAAAAKMVHPDRNVVAVCGDGGFQMSSAELETIKRLNLPVIILLWRDGGYGLIEWKQLKEFGRASHIKFGNPDFIQLAKAYGFEAVEVTESEELKPALEKAISLNKPVLIDCPVDYRENMKLTEKLGNILC</sequence>
<dbReference type="Proteomes" id="UP000031563">
    <property type="component" value="Unassembled WGS sequence"/>
</dbReference>
<dbReference type="PANTHER" id="PTHR18968">
    <property type="entry name" value="THIAMINE PYROPHOSPHATE ENZYMES"/>
    <property type="match status" value="1"/>
</dbReference>
<gene>
    <name evidence="7" type="ORF">QY95_02957</name>
</gene>
<keyword evidence="8" id="KW-1185">Reference proteome</keyword>
<evidence type="ECO:0000259" key="5">
    <source>
        <dbReference type="Pfam" id="PF02775"/>
    </source>
</evidence>
<dbReference type="Pfam" id="PF02775">
    <property type="entry name" value="TPP_enzyme_C"/>
    <property type="match status" value="1"/>
</dbReference>
<evidence type="ECO:0000259" key="4">
    <source>
        <dbReference type="Pfam" id="PF00205"/>
    </source>
</evidence>
<dbReference type="FunFam" id="3.40.50.970:FF:000007">
    <property type="entry name" value="Acetolactate synthase"/>
    <property type="match status" value="1"/>
</dbReference>
<dbReference type="GO" id="GO:0000287">
    <property type="term" value="F:magnesium ion binding"/>
    <property type="evidence" value="ECO:0007669"/>
    <property type="project" value="InterPro"/>
</dbReference>
<evidence type="ECO:0000256" key="1">
    <source>
        <dbReference type="ARBA" id="ARBA00007812"/>
    </source>
</evidence>
<feature type="domain" description="Thiamine pyrophosphate enzyme central" evidence="4">
    <location>
        <begin position="212"/>
        <end position="346"/>
    </location>
</feature>
<dbReference type="Pfam" id="PF02776">
    <property type="entry name" value="TPP_enzyme_N"/>
    <property type="match status" value="1"/>
</dbReference>
<protein>
    <submittedName>
        <fullName evidence="7">Acetolactate synthase large subunit</fullName>
    </submittedName>
</protein>
<organism evidence="7 8">
    <name type="scientific">Bacillus thermotolerans</name>
    <name type="common">Quasibacillus thermotolerans</name>
    <dbReference type="NCBI Taxonomy" id="1221996"/>
    <lineage>
        <taxon>Bacteria</taxon>
        <taxon>Bacillati</taxon>
        <taxon>Bacillota</taxon>
        <taxon>Bacilli</taxon>
        <taxon>Bacillales</taxon>
        <taxon>Bacillaceae</taxon>
        <taxon>Bacillus</taxon>
    </lineage>
</organism>
<dbReference type="GO" id="GO:0009097">
    <property type="term" value="P:isoleucine biosynthetic process"/>
    <property type="evidence" value="ECO:0007669"/>
    <property type="project" value="TreeGrafter"/>
</dbReference>
<dbReference type="GO" id="GO:0003984">
    <property type="term" value="F:acetolactate synthase activity"/>
    <property type="evidence" value="ECO:0007669"/>
    <property type="project" value="TreeGrafter"/>
</dbReference>
<dbReference type="CDD" id="cd07035">
    <property type="entry name" value="TPP_PYR_POX_like"/>
    <property type="match status" value="1"/>
</dbReference>
<dbReference type="NCBIfam" id="NF006187">
    <property type="entry name" value="PRK08322.1"/>
    <property type="match status" value="1"/>
</dbReference>
<dbReference type="PANTHER" id="PTHR18968:SF129">
    <property type="entry name" value="ACETOLACTATE SYNTHASE"/>
    <property type="match status" value="1"/>
</dbReference>
<dbReference type="GO" id="GO:0009099">
    <property type="term" value="P:L-valine biosynthetic process"/>
    <property type="evidence" value="ECO:0007669"/>
    <property type="project" value="TreeGrafter"/>
</dbReference>
<dbReference type="EMBL" id="JWIR02000058">
    <property type="protein sequence ID" value="KKB36883.1"/>
    <property type="molecule type" value="Genomic_DNA"/>
</dbReference>
<dbReference type="InterPro" id="IPR011766">
    <property type="entry name" value="TPP_enzyme_TPP-bd"/>
</dbReference>
<dbReference type="GO" id="GO:0005948">
    <property type="term" value="C:acetolactate synthase complex"/>
    <property type="evidence" value="ECO:0007669"/>
    <property type="project" value="TreeGrafter"/>
</dbReference>
<dbReference type="InterPro" id="IPR029035">
    <property type="entry name" value="DHS-like_NAD/FAD-binding_dom"/>
</dbReference>
<evidence type="ECO:0000313" key="7">
    <source>
        <dbReference type="EMBL" id="KKB36883.1"/>
    </source>
</evidence>
<dbReference type="Gene3D" id="3.40.50.1220">
    <property type="entry name" value="TPP-binding domain"/>
    <property type="match status" value="1"/>
</dbReference>
<dbReference type="InterPro" id="IPR029061">
    <property type="entry name" value="THDP-binding"/>
</dbReference>
<dbReference type="GO" id="GO:0030976">
    <property type="term" value="F:thiamine pyrophosphate binding"/>
    <property type="evidence" value="ECO:0007669"/>
    <property type="project" value="InterPro"/>
</dbReference>
<evidence type="ECO:0000256" key="3">
    <source>
        <dbReference type="RuleBase" id="RU362132"/>
    </source>
</evidence>
<feature type="domain" description="Thiamine pyrophosphate enzyme N-terminal TPP-binding" evidence="6">
    <location>
        <begin position="27"/>
        <end position="136"/>
    </location>
</feature>
<dbReference type="InterPro" id="IPR012000">
    <property type="entry name" value="Thiamin_PyroP_enz_cen_dom"/>
</dbReference>
<feature type="domain" description="Thiamine pyrophosphate enzyme TPP-binding" evidence="5">
    <location>
        <begin position="404"/>
        <end position="550"/>
    </location>
</feature>
<evidence type="ECO:0000313" key="8">
    <source>
        <dbReference type="Proteomes" id="UP000031563"/>
    </source>
</evidence>
<dbReference type="AlphaFoldDB" id="A0A0F5HUF3"/>